<accession>A0ABW7QYH3</accession>
<dbReference type="InterPro" id="IPR021903">
    <property type="entry name" value="DUF3515"/>
</dbReference>
<dbReference type="Pfam" id="PF12028">
    <property type="entry name" value="DUF3515"/>
    <property type="match status" value="1"/>
</dbReference>
<dbReference type="RefSeq" id="WP_397715043.1">
    <property type="nucleotide sequence ID" value="NZ_JBIRGN010000004.1"/>
</dbReference>
<sequence>MSRRRRRCLVSAPALALLIASAGCSSADEEVTATVPTPDSKVTELCRNLDKRLPEKVDGLARVDPAPKSELTAGWGDPAIILRCGVAKPPKMNDPEADGVTADGVNWLLEERDDGSFRFTSTLRQAYVEVTVPEERAGSGVSPLTDFAAPVKKTIPEGIAP</sequence>
<keyword evidence="1" id="KW-0732">Signal</keyword>
<evidence type="ECO:0000256" key="1">
    <source>
        <dbReference type="SAM" id="SignalP"/>
    </source>
</evidence>
<dbReference type="Proteomes" id="UP001610818">
    <property type="component" value="Unassembled WGS sequence"/>
</dbReference>
<dbReference type="PROSITE" id="PS51257">
    <property type="entry name" value="PROKAR_LIPOPROTEIN"/>
    <property type="match status" value="1"/>
</dbReference>
<keyword evidence="3" id="KW-1185">Reference proteome</keyword>
<feature type="signal peptide" evidence="1">
    <location>
        <begin position="1"/>
        <end position="27"/>
    </location>
</feature>
<organism evidence="2 3">
    <name type="scientific">Streptomyces longisporoflavus</name>
    <dbReference type="NCBI Taxonomy" id="28044"/>
    <lineage>
        <taxon>Bacteria</taxon>
        <taxon>Bacillati</taxon>
        <taxon>Actinomycetota</taxon>
        <taxon>Actinomycetes</taxon>
        <taxon>Kitasatosporales</taxon>
        <taxon>Streptomycetaceae</taxon>
        <taxon>Streptomyces</taxon>
    </lineage>
</organism>
<proteinExistence type="predicted"/>
<protein>
    <submittedName>
        <fullName evidence="2">DUF3515 domain-containing protein</fullName>
    </submittedName>
</protein>
<feature type="chain" id="PRO_5045420367" evidence="1">
    <location>
        <begin position="28"/>
        <end position="161"/>
    </location>
</feature>
<evidence type="ECO:0000313" key="2">
    <source>
        <dbReference type="EMBL" id="MFH8548401.1"/>
    </source>
</evidence>
<evidence type="ECO:0000313" key="3">
    <source>
        <dbReference type="Proteomes" id="UP001610818"/>
    </source>
</evidence>
<name>A0ABW7QYH3_9ACTN</name>
<comment type="caution">
    <text evidence="2">The sequence shown here is derived from an EMBL/GenBank/DDBJ whole genome shotgun (WGS) entry which is preliminary data.</text>
</comment>
<dbReference type="EMBL" id="JBIRGQ010000004">
    <property type="protein sequence ID" value="MFH8548401.1"/>
    <property type="molecule type" value="Genomic_DNA"/>
</dbReference>
<gene>
    <name evidence="2" type="ORF">ACH4F9_25650</name>
</gene>
<reference evidence="2 3" key="1">
    <citation type="submission" date="2024-10" db="EMBL/GenBank/DDBJ databases">
        <title>The Natural Products Discovery Center: Release of the First 8490 Sequenced Strains for Exploring Actinobacteria Biosynthetic Diversity.</title>
        <authorList>
            <person name="Kalkreuter E."/>
            <person name="Kautsar S.A."/>
            <person name="Yang D."/>
            <person name="Bader C.D."/>
            <person name="Teijaro C.N."/>
            <person name="Fluegel L."/>
            <person name="Davis C.M."/>
            <person name="Simpson J.R."/>
            <person name="Lauterbach L."/>
            <person name="Steele A.D."/>
            <person name="Gui C."/>
            <person name="Meng S."/>
            <person name="Li G."/>
            <person name="Viehrig K."/>
            <person name="Ye F."/>
            <person name="Su P."/>
            <person name="Kiefer A.F."/>
            <person name="Nichols A."/>
            <person name="Cepeda A.J."/>
            <person name="Yan W."/>
            <person name="Fan B."/>
            <person name="Jiang Y."/>
            <person name="Adhikari A."/>
            <person name="Zheng C.-J."/>
            <person name="Schuster L."/>
            <person name="Cowan T.M."/>
            <person name="Smanski M.J."/>
            <person name="Chevrette M.G."/>
            <person name="De Carvalho L.P.S."/>
            <person name="Shen B."/>
        </authorList>
    </citation>
    <scope>NUCLEOTIDE SEQUENCE [LARGE SCALE GENOMIC DNA]</scope>
    <source>
        <strain evidence="2 3">NPDC017990</strain>
    </source>
</reference>